<evidence type="ECO:0000256" key="7">
    <source>
        <dbReference type="ARBA" id="ARBA00022763"/>
    </source>
</evidence>
<dbReference type="EMBL" id="PGGS01000019">
    <property type="protein sequence ID" value="PNH11908.1"/>
    <property type="molecule type" value="Genomic_DNA"/>
</dbReference>
<keyword evidence="10" id="KW-0460">Magnesium</keyword>
<dbReference type="InterPro" id="IPR036279">
    <property type="entry name" value="5-3_exonuclease_C_sf"/>
</dbReference>
<dbReference type="OrthoDB" id="1937206at2759"/>
<keyword evidence="5" id="KW-0479">Metal-binding</keyword>
<accession>A0A2J8AHB9</accession>
<keyword evidence="4" id="KW-0540">Nuclease</keyword>
<evidence type="ECO:0000313" key="17">
    <source>
        <dbReference type="EMBL" id="PNH11908.1"/>
    </source>
</evidence>
<evidence type="ECO:0000256" key="14">
    <source>
        <dbReference type="ARBA" id="ARBA00034726"/>
    </source>
</evidence>
<dbReference type="GO" id="GO:0046872">
    <property type="term" value="F:metal ion binding"/>
    <property type="evidence" value="ECO:0007669"/>
    <property type="project" value="UniProtKB-KW"/>
</dbReference>
<evidence type="ECO:0000256" key="4">
    <source>
        <dbReference type="ARBA" id="ARBA00022722"/>
    </source>
</evidence>
<keyword evidence="6 17" id="KW-0255">Endonuclease</keyword>
<evidence type="ECO:0000256" key="16">
    <source>
        <dbReference type="SAM" id="MobiDB-lite"/>
    </source>
</evidence>
<dbReference type="GO" id="GO:0017108">
    <property type="term" value="F:5'-flap endonuclease activity"/>
    <property type="evidence" value="ECO:0007669"/>
    <property type="project" value="TreeGrafter"/>
</dbReference>
<evidence type="ECO:0000256" key="6">
    <source>
        <dbReference type="ARBA" id="ARBA00022759"/>
    </source>
</evidence>
<organism evidence="17 18">
    <name type="scientific">Tetrabaena socialis</name>
    <dbReference type="NCBI Taxonomy" id="47790"/>
    <lineage>
        <taxon>Eukaryota</taxon>
        <taxon>Viridiplantae</taxon>
        <taxon>Chlorophyta</taxon>
        <taxon>core chlorophytes</taxon>
        <taxon>Chlorophyceae</taxon>
        <taxon>CS clade</taxon>
        <taxon>Chlamydomonadales</taxon>
        <taxon>Tetrabaenaceae</taxon>
        <taxon>Tetrabaena</taxon>
    </lineage>
</organism>
<evidence type="ECO:0000256" key="1">
    <source>
        <dbReference type="ARBA" id="ARBA00001946"/>
    </source>
</evidence>
<dbReference type="FunFam" id="1.10.150.20:FF:000009">
    <property type="entry name" value="Flap endonuclease 1"/>
    <property type="match status" value="1"/>
</dbReference>
<keyword evidence="13" id="KW-0539">Nucleus</keyword>
<evidence type="ECO:0000256" key="15">
    <source>
        <dbReference type="SAM" id="Coils"/>
    </source>
</evidence>
<evidence type="ECO:0000256" key="10">
    <source>
        <dbReference type="ARBA" id="ARBA00022842"/>
    </source>
</evidence>
<keyword evidence="2" id="KW-0597">Phosphoprotein</keyword>
<dbReference type="Proteomes" id="UP000236333">
    <property type="component" value="Unassembled WGS sequence"/>
</dbReference>
<dbReference type="CDD" id="cd09907">
    <property type="entry name" value="H3TH_FEN1-Euk"/>
    <property type="match status" value="1"/>
</dbReference>
<evidence type="ECO:0000256" key="2">
    <source>
        <dbReference type="ARBA" id="ARBA00022553"/>
    </source>
</evidence>
<reference evidence="17 18" key="1">
    <citation type="journal article" date="2017" name="Mol. Biol. Evol.">
        <title>The 4-celled Tetrabaena socialis nuclear genome reveals the essential components for genetic control of cell number at the origin of multicellularity in the volvocine lineage.</title>
        <authorList>
            <person name="Featherston J."/>
            <person name="Arakaki Y."/>
            <person name="Hanschen E.R."/>
            <person name="Ferris P.J."/>
            <person name="Michod R.E."/>
            <person name="Olson B.J.S.C."/>
            <person name="Nozaki H."/>
            <person name="Durand P.M."/>
        </authorList>
    </citation>
    <scope>NUCLEOTIDE SEQUENCE [LARGE SCALE GENOMIC DNA]</scope>
    <source>
        <strain evidence="17 18">NIES-571</strain>
    </source>
</reference>
<keyword evidence="7" id="KW-0227">DNA damage</keyword>
<evidence type="ECO:0000256" key="8">
    <source>
        <dbReference type="ARBA" id="ARBA00022801"/>
    </source>
</evidence>
<dbReference type="AlphaFoldDB" id="A0A2J8AHB9"/>
<evidence type="ECO:0000256" key="9">
    <source>
        <dbReference type="ARBA" id="ARBA00022839"/>
    </source>
</evidence>
<dbReference type="InterPro" id="IPR006084">
    <property type="entry name" value="XPG/Rad2"/>
</dbReference>
<keyword evidence="8" id="KW-0378">Hydrolase</keyword>
<comment type="similarity">
    <text evidence="14">Belongs to the XPG/RAD2 endonuclease family. FEN1 subfamily.</text>
</comment>
<dbReference type="PANTHER" id="PTHR11081:SF9">
    <property type="entry name" value="FLAP ENDONUCLEASE 1"/>
    <property type="match status" value="1"/>
</dbReference>
<keyword evidence="3" id="KW-0235">DNA replication</keyword>
<evidence type="ECO:0000256" key="11">
    <source>
        <dbReference type="ARBA" id="ARBA00023128"/>
    </source>
</evidence>
<evidence type="ECO:0000256" key="5">
    <source>
        <dbReference type="ARBA" id="ARBA00022723"/>
    </source>
</evidence>
<keyword evidence="11" id="KW-0496">Mitochondrion</keyword>
<feature type="compositionally biased region" description="Basic residues" evidence="16">
    <location>
        <begin position="160"/>
        <end position="174"/>
    </location>
</feature>
<dbReference type="GO" id="GO:0006260">
    <property type="term" value="P:DNA replication"/>
    <property type="evidence" value="ECO:0007669"/>
    <property type="project" value="UniProtKB-KW"/>
</dbReference>
<keyword evidence="9" id="KW-0269">Exonuclease</keyword>
<dbReference type="Gene3D" id="1.10.150.20">
    <property type="entry name" value="5' to 3' exonuclease, C-terminal subdomain"/>
    <property type="match status" value="1"/>
</dbReference>
<feature type="coiled-coil region" evidence="15">
    <location>
        <begin position="83"/>
        <end position="110"/>
    </location>
</feature>
<dbReference type="InterPro" id="IPR008918">
    <property type="entry name" value="HhH2"/>
</dbReference>
<dbReference type="GO" id="GO:0008409">
    <property type="term" value="F:5'-3' exonuclease activity"/>
    <property type="evidence" value="ECO:0007669"/>
    <property type="project" value="TreeGrafter"/>
</dbReference>
<comment type="cofactor">
    <cofactor evidence="1">
        <name>Mg(2+)</name>
        <dbReference type="ChEBI" id="CHEBI:18420"/>
    </cofactor>
</comment>
<evidence type="ECO:0000256" key="3">
    <source>
        <dbReference type="ARBA" id="ARBA00022705"/>
    </source>
</evidence>
<feature type="region of interest" description="Disordered" evidence="16">
    <location>
        <begin position="127"/>
        <end position="174"/>
    </location>
</feature>
<protein>
    <submittedName>
        <fullName evidence="17">Flap endonuclease 1</fullName>
    </submittedName>
</protein>
<dbReference type="GO" id="GO:0006281">
    <property type="term" value="P:DNA repair"/>
    <property type="evidence" value="ECO:0007669"/>
    <property type="project" value="UniProtKB-KW"/>
</dbReference>
<gene>
    <name evidence="17" type="ORF">TSOC_001220</name>
</gene>
<dbReference type="SUPFAM" id="SSF47807">
    <property type="entry name" value="5' to 3' exonuclease, C-terminal subdomain"/>
    <property type="match status" value="1"/>
</dbReference>
<name>A0A2J8AHB9_9CHLO</name>
<keyword evidence="18" id="KW-1185">Reference proteome</keyword>
<keyword evidence="12" id="KW-0234">DNA repair</keyword>
<evidence type="ECO:0000313" key="18">
    <source>
        <dbReference type="Proteomes" id="UP000236333"/>
    </source>
</evidence>
<comment type="caution">
    <text evidence="17">The sequence shown here is derived from an EMBL/GenBank/DDBJ whole genome shotgun (WGS) entry which is preliminary data.</text>
</comment>
<evidence type="ECO:0000256" key="12">
    <source>
        <dbReference type="ARBA" id="ARBA00023204"/>
    </source>
</evidence>
<keyword evidence="15" id="KW-0175">Coiled coil</keyword>
<sequence>MCILMGCDYCGTIRGIGAVRALKLIKEHGSIEALLEALDPAKFPPPDPFPYKESHAFFKNPEVTPSAELPPMKWVAPDEEGLIQFLVNEKNFAEDRVRKAVARIVQAKSKGNQGRLESFFSVLPKANTDSAAKPKAGAGKEDNKRKAAPGSGAGGAKGGSAKKGKFGVGGGKKK</sequence>
<evidence type="ECO:0000256" key="13">
    <source>
        <dbReference type="ARBA" id="ARBA00023242"/>
    </source>
</evidence>
<dbReference type="GO" id="GO:0003677">
    <property type="term" value="F:DNA binding"/>
    <property type="evidence" value="ECO:0007669"/>
    <property type="project" value="InterPro"/>
</dbReference>
<dbReference type="PANTHER" id="PTHR11081">
    <property type="entry name" value="FLAP ENDONUCLEASE FAMILY MEMBER"/>
    <property type="match status" value="1"/>
</dbReference>
<dbReference type="SMART" id="SM00279">
    <property type="entry name" value="HhH2"/>
    <property type="match status" value="1"/>
</dbReference>
<proteinExistence type="inferred from homology"/>